<dbReference type="Gene3D" id="3.60.15.10">
    <property type="entry name" value="Ribonuclease Z/Hydroxyacylglutathione hydrolase-like"/>
    <property type="match status" value="1"/>
</dbReference>
<accession>A0AAT9LAT9</accession>
<dbReference type="SUPFAM" id="SSF56281">
    <property type="entry name" value="Metallo-hydrolase/oxidoreductase"/>
    <property type="match status" value="1"/>
</dbReference>
<proteinExistence type="predicted"/>
<protein>
    <submittedName>
        <fullName evidence="2">MBL fold metallo-hydrolase</fullName>
    </submittedName>
</protein>
<dbReference type="InterPro" id="IPR036866">
    <property type="entry name" value="RibonucZ/Hydroxyglut_hydro"/>
</dbReference>
<dbReference type="PANTHER" id="PTHR42951:SF22">
    <property type="entry name" value="METALLO BETA-LACTAMASE SUPERFAMILY LIPOPROTEIN"/>
    <property type="match status" value="1"/>
</dbReference>
<reference evidence="2" key="1">
    <citation type="submission" date="2020-10" db="EMBL/GenBank/DDBJ databases">
        <authorList>
            <person name="Kadnikov V."/>
            <person name="Beletsky A.V."/>
            <person name="Mardanov A.V."/>
            <person name="Karnachuk O.V."/>
            <person name="Ravin N.V."/>
        </authorList>
    </citation>
    <scope>NUCLEOTIDE SEQUENCE</scope>
    <source>
        <strain evidence="2">Bu02</strain>
    </source>
</reference>
<dbReference type="Pfam" id="PF00753">
    <property type="entry name" value="Lactamase_B"/>
    <property type="match status" value="1"/>
</dbReference>
<name>A0AAT9LAT9_9FIRM</name>
<evidence type="ECO:0000313" key="2">
    <source>
        <dbReference type="EMBL" id="QUL98216.1"/>
    </source>
</evidence>
<gene>
    <name evidence="2" type="ORF">IMF26_09260</name>
</gene>
<sequence>MAEPNVPDSEISEVFPGVHVLTRLLPGFGIEVSSTLILGRSGAVVFDTMCSPHDLGPVVDIIRSEGSYAREENWKLWVVYSHGDWDHCLGTAAFAQFRKPDCDRCVVIAHEEAEKRIREETQKELEELRKTEPGLVKDAAIILPEMTFKEEMSVYLDGGFGPEGVDVEDLDNRNARQKRVCDSVSGEIRLIHVPGHTSDSIVCYVPSRNLLIAGDVAEDPLPSLGEPEHLGKWVDFLETMADRVKLVIPSHGKPQGPELLRKNAKYLRGLRGKIVDLDLVLGQLNSEAREFYWKTHRQNIRCLSGSSTRD</sequence>
<dbReference type="PANTHER" id="PTHR42951">
    <property type="entry name" value="METALLO-BETA-LACTAMASE DOMAIN-CONTAINING"/>
    <property type="match status" value="1"/>
</dbReference>
<reference evidence="2" key="2">
    <citation type="journal article" date="2023" name="Biology">
        <title>Prokaryotic Life Associated with Coal-Fire Gas Vents Revealed by Metagenomics.</title>
        <authorList>
            <person name="Kadnikov V.V."/>
            <person name="Mardanov A.V."/>
            <person name="Beletsky A.V."/>
            <person name="Karnachuk O.V."/>
            <person name="Ravin N.V."/>
        </authorList>
    </citation>
    <scope>NUCLEOTIDE SEQUENCE</scope>
    <source>
        <strain evidence="2">Bu02</strain>
    </source>
</reference>
<dbReference type="InterPro" id="IPR001279">
    <property type="entry name" value="Metallo-B-lactamas"/>
</dbReference>
<dbReference type="EMBL" id="CP062796">
    <property type="protein sequence ID" value="QUL98216.1"/>
    <property type="molecule type" value="Genomic_DNA"/>
</dbReference>
<dbReference type="AlphaFoldDB" id="A0AAT9LAT9"/>
<organism evidence="2">
    <name type="scientific">Candidatus Fermentithermobacillus carboniphilus</name>
    <dbReference type="NCBI Taxonomy" id="3085328"/>
    <lineage>
        <taxon>Bacteria</taxon>
        <taxon>Bacillati</taxon>
        <taxon>Bacillota</taxon>
        <taxon>Candidatus Fermentithermobacillia</taxon>
        <taxon>Candidatus Fermentithermobacillales</taxon>
        <taxon>Candidatus Fermentithermobacillaceae</taxon>
        <taxon>Candidatus Fermentithermobacillus</taxon>
    </lineage>
</organism>
<dbReference type="SMART" id="SM00849">
    <property type="entry name" value="Lactamase_B"/>
    <property type="match status" value="1"/>
</dbReference>
<feature type="domain" description="Metallo-beta-lactamase" evidence="1">
    <location>
        <begin position="31"/>
        <end position="251"/>
    </location>
</feature>
<evidence type="ECO:0000259" key="1">
    <source>
        <dbReference type="SMART" id="SM00849"/>
    </source>
</evidence>
<dbReference type="InterPro" id="IPR050855">
    <property type="entry name" value="NDM-1-like"/>
</dbReference>
<dbReference type="KEGG" id="fcz:IMF26_09260"/>